<evidence type="ECO:0000256" key="4">
    <source>
        <dbReference type="ARBA" id="ARBA00023049"/>
    </source>
</evidence>
<evidence type="ECO:0000256" key="1">
    <source>
        <dbReference type="ARBA" id="ARBA00022670"/>
    </source>
</evidence>
<dbReference type="InterPro" id="IPR024079">
    <property type="entry name" value="MetalloPept_cat_dom_sf"/>
</dbReference>
<dbReference type="GO" id="GO:0006509">
    <property type="term" value="P:membrane protein ectodomain proteolysis"/>
    <property type="evidence" value="ECO:0007669"/>
    <property type="project" value="TreeGrafter"/>
</dbReference>
<keyword evidence="8" id="KW-1185">Reference proteome</keyword>
<evidence type="ECO:0000259" key="6">
    <source>
        <dbReference type="PROSITE" id="PS50215"/>
    </source>
</evidence>
<protein>
    <recommendedName>
        <fullName evidence="6">Peptidase M12B domain-containing protein</fullName>
    </recommendedName>
</protein>
<gene>
    <name evidence="7" type="ORF">V5799_013743</name>
</gene>
<feature type="binding site" evidence="5">
    <location>
        <position position="31"/>
    </location>
    <ligand>
        <name>Zn(2+)</name>
        <dbReference type="ChEBI" id="CHEBI:29105"/>
        <note>catalytic</note>
    </ligand>
</feature>
<dbReference type="SUPFAM" id="SSF55486">
    <property type="entry name" value="Metalloproteases ('zincins'), catalytic domain"/>
    <property type="match status" value="1"/>
</dbReference>
<evidence type="ECO:0000313" key="8">
    <source>
        <dbReference type="Proteomes" id="UP001321473"/>
    </source>
</evidence>
<dbReference type="AlphaFoldDB" id="A0AAQ4E566"/>
<dbReference type="PANTHER" id="PTHR11905:SF159">
    <property type="entry name" value="ADAM METALLOPROTEASE"/>
    <property type="match status" value="1"/>
</dbReference>
<reference evidence="7 8" key="1">
    <citation type="journal article" date="2023" name="Arcadia Sci">
        <title>De novo assembly of a long-read Amblyomma americanum tick genome.</title>
        <authorList>
            <person name="Chou S."/>
            <person name="Poskanzer K.E."/>
            <person name="Rollins M."/>
            <person name="Thuy-Boun P.S."/>
        </authorList>
    </citation>
    <scope>NUCLEOTIDE SEQUENCE [LARGE SCALE GENOMIC DNA]</scope>
    <source>
        <strain evidence="7">F_SG_1</strain>
        <tissue evidence="7">Salivary glands</tissue>
    </source>
</reference>
<dbReference type="Gene3D" id="3.40.1620.60">
    <property type="match status" value="1"/>
</dbReference>
<keyword evidence="5" id="KW-0479">Metal-binding</keyword>
<dbReference type="Proteomes" id="UP001321473">
    <property type="component" value="Unassembled WGS sequence"/>
</dbReference>
<dbReference type="GO" id="GO:0004222">
    <property type="term" value="F:metalloendopeptidase activity"/>
    <property type="evidence" value="ECO:0007669"/>
    <property type="project" value="InterPro"/>
</dbReference>
<evidence type="ECO:0000313" key="7">
    <source>
        <dbReference type="EMBL" id="KAK8769792.1"/>
    </source>
</evidence>
<keyword evidence="4" id="KW-0482">Metalloprotease</keyword>
<proteinExistence type="predicted"/>
<dbReference type="InterPro" id="IPR001590">
    <property type="entry name" value="Peptidase_M12B"/>
</dbReference>
<feature type="domain" description="Peptidase M12B" evidence="6">
    <location>
        <begin position="1"/>
        <end position="94"/>
    </location>
</feature>
<accession>A0AAQ4E566</accession>
<comment type="caution">
    <text evidence="7">The sequence shown here is derived from an EMBL/GenBank/DDBJ whole genome shotgun (WGS) entry which is preliminary data.</text>
</comment>
<comment type="caution">
    <text evidence="5">Lacks conserved residue(s) required for the propagation of feature annotation.</text>
</comment>
<dbReference type="PROSITE" id="PS50215">
    <property type="entry name" value="ADAM_MEPRO"/>
    <property type="match status" value="1"/>
</dbReference>
<feature type="binding site" evidence="5">
    <location>
        <position position="41"/>
    </location>
    <ligand>
        <name>Zn(2+)</name>
        <dbReference type="ChEBI" id="CHEBI:29105"/>
        <note>catalytic</note>
    </ligand>
</feature>
<dbReference type="Pfam" id="PF01421">
    <property type="entry name" value="Reprolysin"/>
    <property type="match status" value="1"/>
</dbReference>
<feature type="active site" evidence="5">
    <location>
        <position position="32"/>
    </location>
</feature>
<dbReference type="EMBL" id="JARKHS020022099">
    <property type="protein sequence ID" value="KAK8769792.1"/>
    <property type="molecule type" value="Genomic_DNA"/>
</dbReference>
<name>A0AAQ4E566_AMBAM</name>
<evidence type="ECO:0000256" key="5">
    <source>
        <dbReference type="PROSITE-ProRule" id="PRU00276"/>
    </source>
</evidence>
<feature type="binding site" evidence="5">
    <location>
        <position position="35"/>
    </location>
    <ligand>
        <name>Zn(2+)</name>
        <dbReference type="ChEBI" id="CHEBI:29105"/>
        <note>catalytic</note>
    </ligand>
</feature>
<organism evidence="7 8">
    <name type="scientific">Amblyomma americanum</name>
    <name type="common">Lone star tick</name>
    <dbReference type="NCBI Taxonomy" id="6943"/>
    <lineage>
        <taxon>Eukaryota</taxon>
        <taxon>Metazoa</taxon>
        <taxon>Ecdysozoa</taxon>
        <taxon>Arthropoda</taxon>
        <taxon>Chelicerata</taxon>
        <taxon>Arachnida</taxon>
        <taxon>Acari</taxon>
        <taxon>Parasitiformes</taxon>
        <taxon>Ixodida</taxon>
        <taxon>Ixodoidea</taxon>
        <taxon>Ixodidae</taxon>
        <taxon>Amblyomminae</taxon>
        <taxon>Amblyomma</taxon>
    </lineage>
</organism>
<keyword evidence="3 5" id="KW-0862">Zinc</keyword>
<dbReference type="GO" id="GO:0046872">
    <property type="term" value="F:metal ion binding"/>
    <property type="evidence" value="ECO:0007669"/>
    <property type="project" value="UniProtKB-KW"/>
</dbReference>
<evidence type="ECO:0000256" key="2">
    <source>
        <dbReference type="ARBA" id="ARBA00022801"/>
    </source>
</evidence>
<dbReference type="PANTHER" id="PTHR11905">
    <property type="entry name" value="ADAM A DISINTEGRIN AND METALLOPROTEASE DOMAIN"/>
    <property type="match status" value="1"/>
</dbReference>
<keyword evidence="2" id="KW-0378">Hydrolase</keyword>
<evidence type="ECO:0000256" key="3">
    <source>
        <dbReference type="ARBA" id="ARBA00022833"/>
    </source>
</evidence>
<keyword evidence="1" id="KW-0645">Protease</keyword>
<dbReference type="Gene3D" id="3.40.390.10">
    <property type="entry name" value="Collagenase (Catalytic Domain)"/>
    <property type="match status" value="1"/>
</dbReference>
<sequence length="183" mass="20493">MAYRGKACSRYQVAAGEDRPGMLSGIHTAAHEIGHLLGSDHDGYGTSTSCSEKDGYLMSPRAGGRQHFFFSNCSKNDIASFMTTLDAYCLEFEWSTHIASFPNATARLPGALINGTQYCKLYFRAKRDVTYVKWDSDLSKCKFRCRIGWKQNGDPHYAIRFALDGTPCNRFKPSMICRNAVCE</sequence>